<name>A0A7W6Q462_9RHOB</name>
<dbReference type="GO" id="GO:0016740">
    <property type="term" value="F:transferase activity"/>
    <property type="evidence" value="ECO:0007669"/>
    <property type="project" value="UniProtKB-KW"/>
</dbReference>
<evidence type="ECO:0000313" key="3">
    <source>
        <dbReference type="Proteomes" id="UP000565745"/>
    </source>
</evidence>
<dbReference type="RefSeq" id="WP_160170274.1">
    <property type="nucleotide sequence ID" value="NZ_JACIFU010000001.1"/>
</dbReference>
<dbReference type="Gene3D" id="3.40.50.2000">
    <property type="entry name" value="Glycogen Phosphorylase B"/>
    <property type="match status" value="1"/>
</dbReference>
<evidence type="ECO:0000313" key="2">
    <source>
        <dbReference type="EMBL" id="MBB4172597.1"/>
    </source>
</evidence>
<protein>
    <submittedName>
        <fullName evidence="2">GT2 family glycosyltransferase/glycosyltransferase involved in cell wall biosynthesis</fullName>
    </submittedName>
</protein>
<accession>A0A7W6Q462</accession>
<dbReference type="SUPFAM" id="SSF53756">
    <property type="entry name" value="UDP-Glycosyltransferase/glycogen phosphorylase"/>
    <property type="match status" value="1"/>
</dbReference>
<organism evidence="2 3">
    <name type="scientific">Sulfitobacter noctilucicola</name>
    <dbReference type="NCBI Taxonomy" id="1342301"/>
    <lineage>
        <taxon>Bacteria</taxon>
        <taxon>Pseudomonadati</taxon>
        <taxon>Pseudomonadota</taxon>
        <taxon>Alphaproteobacteria</taxon>
        <taxon>Rhodobacterales</taxon>
        <taxon>Roseobacteraceae</taxon>
        <taxon>Sulfitobacter</taxon>
    </lineage>
</organism>
<dbReference type="PANTHER" id="PTHR43179:SF7">
    <property type="entry name" value="RHAMNOSYLTRANSFERASE WBBL"/>
    <property type="match status" value="1"/>
</dbReference>
<dbReference type="CDD" id="cd04186">
    <property type="entry name" value="GT_2_like_c"/>
    <property type="match status" value="1"/>
</dbReference>
<feature type="domain" description="Glycosyltransferase 2-like" evidence="1">
    <location>
        <begin position="331"/>
        <end position="450"/>
    </location>
</feature>
<dbReference type="InterPro" id="IPR029044">
    <property type="entry name" value="Nucleotide-diphossugar_trans"/>
</dbReference>
<dbReference type="Gene3D" id="3.90.550.10">
    <property type="entry name" value="Spore Coat Polysaccharide Biosynthesis Protein SpsA, Chain A"/>
    <property type="match status" value="1"/>
</dbReference>
<keyword evidence="3" id="KW-1185">Reference proteome</keyword>
<reference evidence="2 3" key="1">
    <citation type="submission" date="2020-08" db="EMBL/GenBank/DDBJ databases">
        <title>Genomic Encyclopedia of Type Strains, Phase IV (KMG-IV): sequencing the most valuable type-strain genomes for metagenomic binning, comparative biology and taxonomic classification.</title>
        <authorList>
            <person name="Goeker M."/>
        </authorList>
    </citation>
    <scope>NUCLEOTIDE SEQUENCE [LARGE SCALE GENOMIC DNA]</scope>
    <source>
        <strain evidence="2 3">DSM 101015</strain>
    </source>
</reference>
<proteinExistence type="predicted"/>
<dbReference type="InterPro" id="IPR001173">
    <property type="entry name" value="Glyco_trans_2-like"/>
</dbReference>
<dbReference type="PANTHER" id="PTHR43179">
    <property type="entry name" value="RHAMNOSYLTRANSFERASE WBBL"/>
    <property type="match status" value="1"/>
</dbReference>
<keyword evidence="2" id="KW-0808">Transferase</keyword>
<dbReference type="Pfam" id="PF13692">
    <property type="entry name" value="Glyco_trans_1_4"/>
    <property type="match status" value="1"/>
</dbReference>
<dbReference type="OrthoDB" id="5291101at2"/>
<gene>
    <name evidence="2" type="ORF">GGR93_000358</name>
</gene>
<evidence type="ECO:0000259" key="1">
    <source>
        <dbReference type="Pfam" id="PF00535"/>
    </source>
</evidence>
<dbReference type="EMBL" id="JACIFU010000001">
    <property type="protein sequence ID" value="MBB4172597.1"/>
    <property type="molecule type" value="Genomic_DNA"/>
</dbReference>
<comment type="caution">
    <text evidence="2">The sequence shown here is derived from an EMBL/GenBank/DDBJ whole genome shotgun (WGS) entry which is preliminary data.</text>
</comment>
<sequence length="962" mass="106310">MINKYDAPCQIFFDRQIHIPKVEDGMAFKVSLAAHRAAASLCLILRDPVSLQEERHFLPFDTTFPGGPKREGYAQIVQPLPAHFQSCDISIEIEYRNHLPDDKGIEPFLFMADIHVADADAGGDHPLILQPEWIYGADDVTDGQWISAPLPNVLAPGQGLSVQVGRDVLPILPMPAPEFEVSENYGHSLVCKSAKDLELVLSIDGQHVEALSITAGDNVVRLPSKYLNGHVRHLSLKDRSGSVVLFEHHQLMPYIVTPEDVMRRESSAPFPNALLPQTPHRYSALKAVIAGAGAELDLSQLTHALNTLEGGPGNVVRLPLQFPKIDAPEVSVIIPAHNNIDLTYLALCSLLLGYNKATFEVIVVDDASTDETATLETLVSGITVVRHPVAQRFIRACNAGADRARGKYIALLNNDVEVTAGWLDELIAGTERFENVGLVGSKLLYPNGDLQDAGGIIWGSGNPWNYGSGQNPNDPRYCYARQADYLSGAALMVPTKIWQEVGGLSSYLEPMYFEDTDLSFKVRDAGYQTWFIPSSVVYHFEGMTSGTDTSTGFKKYQEVNRPKFKRQWARAYAAHGVEGETPDLEKDRGIIGRVLFIDYAPPRADKDAGSYAALQEMKLVQSLGYKVTFISTNMAHLGRYTEDLQKSGVEVVHAPFFMNPSEYLDRHAGDFDAFYITRYYVAQNVLEQIRRQAPNAKILFNNADLHFLRELRAAKSEADADMLDRARKTRSEEIDVIRIVDVVLSYNEVEHSVIQAYTDGECTVVRCPWVVDVPDAVPAAGARHGLSFLGSFHHHPNAEGVRWFVRNVMPLLAGQNASHHLTIYGSGMSDEIRAMRSAYVTAHGFVQDVTEAYNSHRVFVAPLLSGAGIKGKVISALAHGIPCVVSPIAAEGIGLRSGHDCFVAEKPADWAEAIARLNTDDDLWEKISQNARTYMHRSFSFEQGRHLMREAFEAAELYGAHA</sequence>
<dbReference type="CDD" id="cd03801">
    <property type="entry name" value="GT4_PimA-like"/>
    <property type="match status" value="1"/>
</dbReference>
<dbReference type="AlphaFoldDB" id="A0A7W6Q462"/>
<dbReference type="Proteomes" id="UP000565745">
    <property type="component" value="Unassembled WGS sequence"/>
</dbReference>
<dbReference type="SUPFAM" id="SSF53448">
    <property type="entry name" value="Nucleotide-diphospho-sugar transferases"/>
    <property type="match status" value="1"/>
</dbReference>
<dbReference type="Pfam" id="PF00535">
    <property type="entry name" value="Glycos_transf_2"/>
    <property type="match status" value="1"/>
</dbReference>